<name>A0A6J4VN34_9BACT</name>
<feature type="non-terminal residue" evidence="2">
    <location>
        <position position="186"/>
    </location>
</feature>
<sequence length="186" mass="19940">RGRPYPSGTGAARGRARGGTAAPRMAGIWPHRARTGRPGPGRTRQCALAWGAHRDAAQRRPRPGRDALRCRRPPGRGAGRGRRHARGRPAGHNRRTIRQRRLCPIRTPPPHWHAGALARGGERGAARQPRRRGTGGDADGRHGAARSLARRFGVGRGVPACAAGQADRRADRRDPDATARGKVAGL</sequence>
<gene>
    <name evidence="2" type="ORF">AVDCRST_MAG88-3704</name>
</gene>
<feature type="region of interest" description="Disordered" evidence="1">
    <location>
        <begin position="1"/>
        <end position="186"/>
    </location>
</feature>
<feature type="compositionally biased region" description="Basic and acidic residues" evidence="1">
    <location>
        <begin position="52"/>
        <end position="69"/>
    </location>
</feature>
<protein>
    <submittedName>
        <fullName evidence="2">Uncharacterized protein</fullName>
    </submittedName>
</protein>
<proteinExistence type="predicted"/>
<feature type="non-terminal residue" evidence="2">
    <location>
        <position position="1"/>
    </location>
</feature>
<organism evidence="2">
    <name type="scientific">uncultured Thermomicrobiales bacterium</name>
    <dbReference type="NCBI Taxonomy" id="1645740"/>
    <lineage>
        <taxon>Bacteria</taxon>
        <taxon>Pseudomonadati</taxon>
        <taxon>Thermomicrobiota</taxon>
        <taxon>Thermomicrobia</taxon>
        <taxon>Thermomicrobiales</taxon>
        <taxon>environmental samples</taxon>
    </lineage>
</organism>
<accession>A0A6J4VN34</accession>
<evidence type="ECO:0000256" key="1">
    <source>
        <dbReference type="SAM" id="MobiDB-lite"/>
    </source>
</evidence>
<dbReference type="EMBL" id="CADCWM010000901">
    <property type="protein sequence ID" value="CAA9584094.1"/>
    <property type="molecule type" value="Genomic_DNA"/>
</dbReference>
<evidence type="ECO:0000313" key="2">
    <source>
        <dbReference type="EMBL" id="CAA9584094.1"/>
    </source>
</evidence>
<reference evidence="2" key="1">
    <citation type="submission" date="2020-02" db="EMBL/GenBank/DDBJ databases">
        <authorList>
            <person name="Meier V. D."/>
        </authorList>
    </citation>
    <scope>NUCLEOTIDE SEQUENCE</scope>
    <source>
        <strain evidence="2">AVDCRST_MAG88</strain>
    </source>
</reference>
<dbReference type="AlphaFoldDB" id="A0A6J4VN34"/>
<feature type="compositionally biased region" description="Low complexity" evidence="1">
    <location>
        <begin position="8"/>
        <end position="27"/>
    </location>
</feature>
<feature type="compositionally biased region" description="Basic residues" evidence="1">
    <location>
        <begin position="70"/>
        <end position="103"/>
    </location>
</feature>
<feature type="compositionally biased region" description="Basic and acidic residues" evidence="1">
    <location>
        <begin position="166"/>
        <end position="179"/>
    </location>
</feature>